<sequence>MNKKFQERLNSIKRKYMKYQELMKQMRSGQPANIYLFTGPEEYIAKMMEKQLIQTVIPEGLNQLNVMYFKNKDFEIGEVIASCRQLPMMSEHRVVVLREETGLCHSSDTKTADAFCAYLENPEPSTILIVHDSKPDKRKKVYKTLKKVAAVVDYEKLNMVELENWIAMRFKRAHKKIGTRTLRNLIERTRYLTSDACDMAMIDNRVAQLIDYLGAEELVQHQDVAEVVPDAVDDNIFKMIDHALGGNMAGAIEMLGRFYLQGESPFGVFGLLAGQIRTMMQVCLLSHRRMPVNMIAKKVGRPVFVVKKMADRSRKYGFNKLRGLMIALGDLDLSMKTGAIDPELGIELFMMRLA</sequence>
<dbReference type="GO" id="GO:0003677">
    <property type="term" value="F:DNA binding"/>
    <property type="evidence" value="ECO:0007669"/>
    <property type="project" value="InterPro"/>
</dbReference>
<evidence type="ECO:0000256" key="4">
    <source>
        <dbReference type="ARBA" id="ARBA00022695"/>
    </source>
</evidence>
<dbReference type="NCBIfam" id="TIGR01128">
    <property type="entry name" value="holA"/>
    <property type="match status" value="1"/>
</dbReference>
<dbReference type="Gene3D" id="1.10.8.60">
    <property type="match status" value="1"/>
</dbReference>
<dbReference type="EMBL" id="AEQN01000011">
    <property type="protein sequence ID" value="EFV02243.1"/>
    <property type="molecule type" value="Genomic_DNA"/>
</dbReference>
<dbReference type="Proteomes" id="UP000004754">
    <property type="component" value="Unassembled WGS sequence"/>
</dbReference>
<dbReference type="InterPro" id="IPR010372">
    <property type="entry name" value="DNA_pol3_delta_N"/>
</dbReference>
<dbReference type="GO" id="GO:0009360">
    <property type="term" value="C:DNA polymerase III complex"/>
    <property type="evidence" value="ECO:0007669"/>
    <property type="project" value="InterPro"/>
</dbReference>
<keyword evidence="12" id="KW-1185">Reference proteome</keyword>
<keyword evidence="6" id="KW-0239">DNA-directed DNA polymerase</keyword>
<keyword evidence="5" id="KW-0235">DNA replication</keyword>
<dbReference type="SUPFAM" id="SSF48019">
    <property type="entry name" value="post-AAA+ oligomerization domain-like"/>
    <property type="match status" value="1"/>
</dbReference>
<evidence type="ECO:0000256" key="1">
    <source>
        <dbReference type="ARBA" id="ARBA00012417"/>
    </source>
</evidence>
<evidence type="ECO:0000259" key="9">
    <source>
        <dbReference type="Pfam" id="PF06144"/>
    </source>
</evidence>
<dbReference type="InterPro" id="IPR005790">
    <property type="entry name" value="DNA_polIII_delta"/>
</dbReference>
<evidence type="ECO:0000313" key="11">
    <source>
        <dbReference type="EMBL" id="EFV02243.1"/>
    </source>
</evidence>
<feature type="domain" description="DNA polymerase III delta subunit-like C-terminal" evidence="10">
    <location>
        <begin position="234"/>
        <end position="353"/>
    </location>
</feature>
<dbReference type="EC" id="2.7.7.7" evidence="1"/>
<evidence type="ECO:0000256" key="3">
    <source>
        <dbReference type="ARBA" id="ARBA00022679"/>
    </source>
</evidence>
<dbReference type="HOGENOM" id="CLU_044694_2_2_9"/>
<dbReference type="InterPro" id="IPR027417">
    <property type="entry name" value="P-loop_NTPase"/>
</dbReference>
<keyword evidence="4 11" id="KW-0548">Nucleotidyltransferase</keyword>
<dbReference type="Pfam" id="PF06144">
    <property type="entry name" value="DNA_pol3_delta"/>
    <property type="match status" value="1"/>
</dbReference>
<gene>
    <name evidence="11" type="primary">holA</name>
    <name evidence="11" type="ORF">HMP0721_0666</name>
</gene>
<dbReference type="eggNOG" id="COG1466">
    <property type="taxonomic scope" value="Bacteria"/>
</dbReference>
<dbReference type="GO" id="GO:0006261">
    <property type="term" value="P:DNA-templated DNA replication"/>
    <property type="evidence" value="ECO:0007669"/>
    <property type="project" value="TreeGrafter"/>
</dbReference>
<evidence type="ECO:0000256" key="8">
    <source>
        <dbReference type="ARBA" id="ARBA00049244"/>
    </source>
</evidence>
<dbReference type="Gene3D" id="3.40.50.300">
    <property type="entry name" value="P-loop containing nucleotide triphosphate hydrolases"/>
    <property type="match status" value="1"/>
</dbReference>
<dbReference type="InterPro" id="IPR048466">
    <property type="entry name" value="DNA_pol3_delta-like_C"/>
</dbReference>
<dbReference type="PANTHER" id="PTHR34388:SF1">
    <property type="entry name" value="DNA POLYMERASE III SUBUNIT DELTA"/>
    <property type="match status" value="1"/>
</dbReference>
<protein>
    <recommendedName>
        <fullName evidence="2">DNA polymerase III subunit delta</fullName>
        <ecNumber evidence="1">2.7.7.7</ecNumber>
    </recommendedName>
</protein>
<evidence type="ECO:0000259" key="10">
    <source>
        <dbReference type="Pfam" id="PF21694"/>
    </source>
</evidence>
<evidence type="ECO:0000256" key="5">
    <source>
        <dbReference type="ARBA" id="ARBA00022705"/>
    </source>
</evidence>
<dbReference type="Gene3D" id="1.20.272.10">
    <property type="match status" value="1"/>
</dbReference>
<dbReference type="STRING" id="887929.HMP0721_0666"/>
<dbReference type="AlphaFoldDB" id="E6MF83"/>
<evidence type="ECO:0000256" key="2">
    <source>
        <dbReference type="ARBA" id="ARBA00017703"/>
    </source>
</evidence>
<proteinExistence type="inferred from homology"/>
<keyword evidence="3 11" id="KW-0808">Transferase</keyword>
<organism evidence="11 12">
    <name type="scientific">Pseudoramibacter alactolyticus ATCC 23263</name>
    <dbReference type="NCBI Taxonomy" id="887929"/>
    <lineage>
        <taxon>Bacteria</taxon>
        <taxon>Bacillati</taxon>
        <taxon>Bacillota</taxon>
        <taxon>Clostridia</taxon>
        <taxon>Eubacteriales</taxon>
        <taxon>Eubacteriaceae</taxon>
        <taxon>Pseudoramibacter</taxon>
    </lineage>
</organism>
<feature type="domain" description="DNA polymerase III delta N-terminal" evidence="9">
    <location>
        <begin position="35"/>
        <end position="154"/>
    </location>
</feature>
<dbReference type="PANTHER" id="PTHR34388">
    <property type="entry name" value="DNA POLYMERASE III SUBUNIT DELTA"/>
    <property type="match status" value="1"/>
</dbReference>
<comment type="similarity">
    <text evidence="7">Belongs to the DNA polymerase HolA subunit family.</text>
</comment>
<evidence type="ECO:0000256" key="7">
    <source>
        <dbReference type="ARBA" id="ARBA00034754"/>
    </source>
</evidence>
<dbReference type="InterPro" id="IPR008921">
    <property type="entry name" value="DNA_pol3_clamp-load_cplx_C"/>
</dbReference>
<evidence type="ECO:0000313" key="12">
    <source>
        <dbReference type="Proteomes" id="UP000004754"/>
    </source>
</evidence>
<comment type="caution">
    <text evidence="11">The sequence shown here is derived from an EMBL/GenBank/DDBJ whole genome shotgun (WGS) entry which is preliminary data.</text>
</comment>
<reference evidence="11 12" key="1">
    <citation type="submission" date="2010-12" db="EMBL/GenBank/DDBJ databases">
        <authorList>
            <person name="Muzny D."/>
            <person name="Qin X."/>
            <person name="Deng J."/>
            <person name="Jiang H."/>
            <person name="Liu Y."/>
            <person name="Qu J."/>
            <person name="Song X.-Z."/>
            <person name="Zhang L."/>
            <person name="Thornton R."/>
            <person name="Coyle M."/>
            <person name="Francisco L."/>
            <person name="Jackson L."/>
            <person name="Javaid M."/>
            <person name="Korchina V."/>
            <person name="Kovar C."/>
            <person name="Mata R."/>
            <person name="Mathew T."/>
            <person name="Ngo R."/>
            <person name="Nguyen L."/>
            <person name="Nguyen N."/>
            <person name="Okwuonu G."/>
            <person name="Ongeri F."/>
            <person name="Pham C."/>
            <person name="Simmons D."/>
            <person name="Wilczek-Boney K."/>
            <person name="Hale W."/>
            <person name="Jakkamsetti A."/>
            <person name="Pham P."/>
            <person name="Ruth R."/>
            <person name="San Lucas F."/>
            <person name="Warren J."/>
            <person name="Zhang J."/>
            <person name="Zhao Z."/>
            <person name="Zhou C."/>
            <person name="Zhu D."/>
            <person name="Lee S."/>
            <person name="Bess C."/>
            <person name="Blankenburg K."/>
            <person name="Forbes L."/>
            <person name="Fu Q."/>
            <person name="Gubbala S."/>
            <person name="Hirani K."/>
            <person name="Jayaseelan J.C."/>
            <person name="Lara F."/>
            <person name="Munidasa M."/>
            <person name="Palculict T."/>
            <person name="Patil S."/>
            <person name="Pu L.-L."/>
            <person name="Saada N."/>
            <person name="Tang L."/>
            <person name="Weissenberger G."/>
            <person name="Zhu Y."/>
            <person name="Hemphill L."/>
            <person name="Shang Y."/>
            <person name="Youmans B."/>
            <person name="Ayvaz T."/>
            <person name="Ross M."/>
            <person name="Santibanez J."/>
            <person name="Aqrawi P."/>
            <person name="Gross S."/>
            <person name="Joshi V."/>
            <person name="Fowler G."/>
            <person name="Nazareth L."/>
            <person name="Reid J."/>
            <person name="Worley K."/>
            <person name="Petrosino J."/>
            <person name="Highlander S."/>
            <person name="Gibbs R."/>
        </authorList>
    </citation>
    <scope>NUCLEOTIDE SEQUENCE [LARGE SCALE GENOMIC DNA]</scope>
    <source>
        <strain evidence="11 12">ATCC 23263</strain>
    </source>
</reference>
<dbReference type="OrthoDB" id="9775929at2"/>
<name>E6MF83_9FIRM</name>
<accession>E6MF83</accession>
<comment type="catalytic activity">
    <reaction evidence="8">
        <text>DNA(n) + a 2'-deoxyribonucleoside 5'-triphosphate = DNA(n+1) + diphosphate</text>
        <dbReference type="Rhea" id="RHEA:22508"/>
        <dbReference type="Rhea" id="RHEA-COMP:17339"/>
        <dbReference type="Rhea" id="RHEA-COMP:17340"/>
        <dbReference type="ChEBI" id="CHEBI:33019"/>
        <dbReference type="ChEBI" id="CHEBI:61560"/>
        <dbReference type="ChEBI" id="CHEBI:173112"/>
        <dbReference type="EC" id="2.7.7.7"/>
    </reaction>
</comment>
<evidence type="ECO:0000256" key="6">
    <source>
        <dbReference type="ARBA" id="ARBA00022932"/>
    </source>
</evidence>
<dbReference type="SUPFAM" id="SSF52540">
    <property type="entry name" value="P-loop containing nucleoside triphosphate hydrolases"/>
    <property type="match status" value="1"/>
</dbReference>
<dbReference type="GO" id="GO:0003887">
    <property type="term" value="F:DNA-directed DNA polymerase activity"/>
    <property type="evidence" value="ECO:0007669"/>
    <property type="project" value="UniProtKB-KW"/>
</dbReference>
<dbReference type="Pfam" id="PF21694">
    <property type="entry name" value="DNA_pol3_delta_C"/>
    <property type="match status" value="1"/>
</dbReference>